<dbReference type="Proteomes" id="UP000767238">
    <property type="component" value="Unassembled WGS sequence"/>
</dbReference>
<name>A0A9P8KCQ0_AURME</name>
<reference evidence="1" key="2">
    <citation type="submission" date="2021-08" db="EMBL/GenBank/DDBJ databases">
        <authorList>
            <person name="Gostincar C."/>
            <person name="Sun X."/>
            <person name="Song Z."/>
            <person name="Gunde-Cimerman N."/>
        </authorList>
    </citation>
    <scope>NUCLEOTIDE SEQUENCE</scope>
    <source>
        <strain evidence="1">EXF-8016</strain>
    </source>
</reference>
<organism evidence="1 2">
    <name type="scientific">Aureobasidium melanogenum</name>
    <name type="common">Aureobasidium pullulans var. melanogenum</name>
    <dbReference type="NCBI Taxonomy" id="46634"/>
    <lineage>
        <taxon>Eukaryota</taxon>
        <taxon>Fungi</taxon>
        <taxon>Dikarya</taxon>
        <taxon>Ascomycota</taxon>
        <taxon>Pezizomycotina</taxon>
        <taxon>Dothideomycetes</taxon>
        <taxon>Dothideomycetidae</taxon>
        <taxon>Dothideales</taxon>
        <taxon>Saccotheciaceae</taxon>
        <taxon>Aureobasidium</taxon>
    </lineage>
</organism>
<reference evidence="1" key="1">
    <citation type="journal article" date="2021" name="J Fungi (Basel)">
        <title>Virulence traits and population genomics of the black yeast Aureobasidium melanogenum.</title>
        <authorList>
            <person name="Cernosa A."/>
            <person name="Sun X."/>
            <person name="Gostincar C."/>
            <person name="Fang C."/>
            <person name="Gunde-Cimerman N."/>
            <person name="Song Z."/>
        </authorList>
    </citation>
    <scope>NUCLEOTIDE SEQUENCE</scope>
    <source>
        <strain evidence="1">EXF-8016</strain>
    </source>
</reference>
<feature type="non-terminal residue" evidence="1">
    <location>
        <position position="196"/>
    </location>
</feature>
<evidence type="ECO:0000313" key="1">
    <source>
        <dbReference type="EMBL" id="KAH0237710.1"/>
    </source>
</evidence>
<protein>
    <submittedName>
        <fullName evidence="1">Uncharacterized protein</fullName>
    </submittedName>
</protein>
<proteinExistence type="predicted"/>
<sequence length="196" mass="21816">MVCRVDQIPLFLRSSALAARADRTRVHDSDIQQRVAYHQQVVRTGSLIRINLERKCEEITENRCQFLLSLNLRCTVGSDQVQSSQSDQMSILRPYSFRVTTSGAIQSQSQLQKVSRGFTSRIAAICGSDIMLNVTTSVAVHEVDNVLMLAILHDQNFVNDQILFGLLLQVHLLNSDALVSANLISWSAGVQIALSF</sequence>
<accession>A0A9P8KCQ0</accession>
<gene>
    <name evidence="1" type="ORF">KCV03_g346</name>
</gene>
<dbReference type="AlphaFoldDB" id="A0A9P8KCQ0"/>
<evidence type="ECO:0000313" key="2">
    <source>
        <dbReference type="Proteomes" id="UP000767238"/>
    </source>
</evidence>
<dbReference type="EMBL" id="JAHFYH010000001">
    <property type="protein sequence ID" value="KAH0237710.1"/>
    <property type="molecule type" value="Genomic_DNA"/>
</dbReference>
<comment type="caution">
    <text evidence="1">The sequence shown here is derived from an EMBL/GenBank/DDBJ whole genome shotgun (WGS) entry which is preliminary data.</text>
</comment>